<dbReference type="PANTHER" id="PTHR32468">
    <property type="entry name" value="CATION/H + ANTIPORTER"/>
    <property type="match status" value="1"/>
</dbReference>
<dbReference type="FunFam" id="1.20.1530.20:FF:000022">
    <property type="entry name" value="Cation/H(+) antiporter 24"/>
    <property type="match status" value="1"/>
</dbReference>
<dbReference type="Gene3D" id="1.20.1530.20">
    <property type="match status" value="1"/>
</dbReference>
<feature type="transmembrane region" description="Helical" evidence="12">
    <location>
        <begin position="242"/>
        <end position="261"/>
    </location>
</feature>
<keyword evidence="5 12" id="KW-0812">Transmembrane</keyword>
<dbReference type="GO" id="GO:0006885">
    <property type="term" value="P:regulation of pH"/>
    <property type="evidence" value="ECO:0000318"/>
    <property type="project" value="GO_Central"/>
</dbReference>
<keyword evidence="9 12" id="KW-0472">Membrane</keyword>
<evidence type="ECO:0000313" key="16">
    <source>
        <dbReference type="Proteomes" id="UP000029981"/>
    </source>
</evidence>
<dbReference type="GO" id="GO:0015297">
    <property type="term" value="F:antiporter activity"/>
    <property type="evidence" value="ECO:0007669"/>
    <property type="project" value="UniProtKB-KW"/>
</dbReference>
<comment type="function">
    <text evidence="11">May operate as a cation/H(+) antiporter.</text>
</comment>
<dbReference type="GO" id="GO:0098662">
    <property type="term" value="P:inorganic cation transmembrane transport"/>
    <property type="evidence" value="ECO:0000318"/>
    <property type="project" value="GO_Central"/>
</dbReference>
<evidence type="ECO:0000256" key="10">
    <source>
        <dbReference type="ARBA" id="ARBA00038341"/>
    </source>
</evidence>
<feature type="transmembrane region" description="Helical" evidence="12">
    <location>
        <begin position="105"/>
        <end position="123"/>
    </location>
</feature>
<dbReference type="Proteomes" id="UP000029981">
    <property type="component" value="Chromosome 1"/>
</dbReference>
<feature type="transmembrane region" description="Helical" evidence="12">
    <location>
        <begin position="172"/>
        <end position="191"/>
    </location>
</feature>
<evidence type="ECO:0000256" key="9">
    <source>
        <dbReference type="ARBA" id="ARBA00023136"/>
    </source>
</evidence>
<dbReference type="InterPro" id="IPR050794">
    <property type="entry name" value="CPA2_transporter"/>
</dbReference>
<evidence type="ECO:0000256" key="8">
    <source>
        <dbReference type="ARBA" id="ARBA00023065"/>
    </source>
</evidence>
<feature type="transmembrane region" description="Helical" evidence="12">
    <location>
        <begin position="455"/>
        <end position="475"/>
    </location>
</feature>
<feature type="transmembrane region" description="Helical" evidence="12">
    <location>
        <begin position="421"/>
        <end position="443"/>
    </location>
</feature>
<evidence type="ECO:0000256" key="6">
    <source>
        <dbReference type="ARBA" id="ARBA00022958"/>
    </source>
</evidence>
<protein>
    <submittedName>
        <fullName evidence="15">Uncharacterized protein</fullName>
    </submittedName>
</protein>
<keyword evidence="3" id="KW-0050">Antiport</keyword>
<gene>
    <name evidence="15" type="ORF">Csa_1G533480</name>
</gene>
<comment type="subcellular location">
    <subcellularLocation>
        <location evidence="1">Membrane</location>
        <topology evidence="1">Multi-pass membrane protein</topology>
    </subcellularLocation>
</comment>
<accession>A0A0A0M0W8</accession>
<evidence type="ECO:0000259" key="13">
    <source>
        <dbReference type="Pfam" id="PF00999"/>
    </source>
</evidence>
<keyword evidence="6" id="KW-0630">Potassium</keyword>
<feature type="transmembrane region" description="Helical" evidence="12">
    <location>
        <begin position="309"/>
        <end position="338"/>
    </location>
</feature>
<dbReference type="Pfam" id="PF00999">
    <property type="entry name" value="Na_H_Exchanger"/>
    <property type="match status" value="1"/>
</dbReference>
<dbReference type="InterPro" id="IPR006153">
    <property type="entry name" value="Cation/H_exchanger_TM"/>
</dbReference>
<evidence type="ECO:0000256" key="11">
    <source>
        <dbReference type="ARBA" id="ARBA00054890"/>
    </source>
</evidence>
<reference evidence="15 16" key="3">
    <citation type="journal article" date="2010" name="BMC Genomics">
        <title>Transcriptome sequencing and comparative analysis of cucumber flowers with different sex types.</title>
        <authorList>
            <person name="Guo S."/>
            <person name="Zheng Y."/>
            <person name="Joung J.G."/>
            <person name="Liu S."/>
            <person name="Zhang Z."/>
            <person name="Crasta O.R."/>
            <person name="Sobral B.W."/>
            <person name="Xu Y."/>
            <person name="Huang S."/>
            <person name="Fei Z."/>
        </authorList>
    </citation>
    <scope>NUCLEOTIDE SEQUENCE [LARGE SCALE GENOMIC DNA]</scope>
    <source>
        <strain evidence="16">cv. 9930</strain>
    </source>
</reference>
<dbReference type="eggNOG" id="KOG1650">
    <property type="taxonomic scope" value="Eukaryota"/>
</dbReference>
<evidence type="ECO:0000256" key="7">
    <source>
        <dbReference type="ARBA" id="ARBA00022989"/>
    </source>
</evidence>
<feature type="transmembrane region" description="Helical" evidence="12">
    <location>
        <begin position="267"/>
        <end position="288"/>
    </location>
</feature>
<name>A0A0A0M0W8_CUCSA</name>
<dbReference type="OMA" id="GWHRPAF"/>
<dbReference type="InterPro" id="IPR038770">
    <property type="entry name" value="Na+/solute_symporter_sf"/>
</dbReference>
<dbReference type="Gramene" id="KGN65841">
    <property type="protein sequence ID" value="KGN65841"/>
    <property type="gene ID" value="Csa_1G533480"/>
</dbReference>
<feature type="domain" description="Cation/H+ exchanger transmembrane" evidence="13">
    <location>
        <begin position="87"/>
        <end position="470"/>
    </location>
</feature>
<evidence type="ECO:0000256" key="2">
    <source>
        <dbReference type="ARBA" id="ARBA00022448"/>
    </source>
</evidence>
<keyword evidence="2" id="KW-0813">Transport</keyword>
<dbReference type="GO" id="GO:0012505">
    <property type="term" value="C:endomembrane system"/>
    <property type="evidence" value="ECO:0000318"/>
    <property type="project" value="GO_Central"/>
</dbReference>
<reference evidence="15 16" key="1">
    <citation type="journal article" date="2009" name="Nat. Genet.">
        <title>The genome of the cucumber, Cucumis sativus L.</title>
        <authorList>
            <person name="Huang S."/>
            <person name="Li R."/>
            <person name="Zhang Z."/>
            <person name="Li L."/>
            <person name="Gu X."/>
            <person name="Fan W."/>
            <person name="Lucas W.J."/>
            <person name="Wang X."/>
            <person name="Xie B."/>
            <person name="Ni P."/>
            <person name="Ren Y."/>
            <person name="Zhu H."/>
            <person name="Li J."/>
            <person name="Lin K."/>
            <person name="Jin W."/>
            <person name="Fei Z."/>
            <person name="Li G."/>
            <person name="Staub J."/>
            <person name="Kilian A."/>
            <person name="van der Vossen E.A."/>
            <person name="Wu Y."/>
            <person name="Guo J."/>
            <person name="He J."/>
            <person name="Jia Z."/>
            <person name="Ren Y."/>
            <person name="Tian G."/>
            <person name="Lu Y."/>
            <person name="Ruan J."/>
            <person name="Qian W."/>
            <person name="Wang M."/>
            <person name="Huang Q."/>
            <person name="Li B."/>
            <person name="Xuan Z."/>
            <person name="Cao J."/>
            <person name="Asan"/>
            <person name="Wu Z."/>
            <person name="Zhang J."/>
            <person name="Cai Q."/>
            <person name="Bai Y."/>
            <person name="Zhao B."/>
            <person name="Han Y."/>
            <person name="Li Y."/>
            <person name="Li X."/>
            <person name="Wang S."/>
            <person name="Shi Q."/>
            <person name="Liu S."/>
            <person name="Cho W.K."/>
            <person name="Kim J.Y."/>
            <person name="Xu Y."/>
            <person name="Heller-Uszynska K."/>
            <person name="Miao H."/>
            <person name="Cheng Z."/>
            <person name="Zhang S."/>
            <person name="Wu J."/>
            <person name="Yang Y."/>
            <person name="Kang H."/>
            <person name="Li M."/>
            <person name="Liang H."/>
            <person name="Ren X."/>
            <person name="Shi Z."/>
            <person name="Wen M."/>
            <person name="Jian M."/>
            <person name="Yang H."/>
            <person name="Zhang G."/>
            <person name="Yang Z."/>
            <person name="Chen R."/>
            <person name="Liu S."/>
            <person name="Li J."/>
            <person name="Ma L."/>
            <person name="Liu H."/>
            <person name="Zhou Y."/>
            <person name="Zhao J."/>
            <person name="Fang X."/>
            <person name="Li G."/>
            <person name="Fang L."/>
            <person name="Li Y."/>
            <person name="Liu D."/>
            <person name="Zheng H."/>
            <person name="Zhang Y."/>
            <person name="Qin N."/>
            <person name="Li Z."/>
            <person name="Yang G."/>
            <person name="Yang S."/>
            <person name="Bolund L."/>
            <person name="Kristiansen K."/>
            <person name="Zheng H."/>
            <person name="Li S."/>
            <person name="Zhang X."/>
            <person name="Yang H."/>
            <person name="Wang J."/>
            <person name="Sun R."/>
            <person name="Zhang B."/>
            <person name="Jiang S."/>
            <person name="Wang J."/>
            <person name="Du Y."/>
            <person name="Li S."/>
        </authorList>
    </citation>
    <scope>NUCLEOTIDE SEQUENCE [LARGE SCALE GENOMIC DNA]</scope>
    <source>
        <strain evidence="16">cv. 9930</strain>
    </source>
</reference>
<reference evidence="15 16" key="2">
    <citation type="journal article" date="2009" name="PLoS ONE">
        <title>An integrated genetic and cytogenetic map of the cucumber genome.</title>
        <authorList>
            <person name="Ren Y."/>
            <person name="Zhang Z."/>
            <person name="Liu J."/>
            <person name="Staub J.E."/>
            <person name="Han Y."/>
            <person name="Cheng Z."/>
            <person name="Li X."/>
            <person name="Lu J."/>
            <person name="Miao H."/>
            <person name="Kang H."/>
            <person name="Xie B."/>
            <person name="Gu X."/>
            <person name="Wang X."/>
            <person name="Du Y."/>
            <person name="Jin W."/>
            <person name="Huang S."/>
        </authorList>
    </citation>
    <scope>NUCLEOTIDE SEQUENCE [LARGE SCALE GENOMIC DNA]</scope>
    <source>
        <strain evidence="16">cv. 9930</strain>
    </source>
</reference>
<evidence type="ECO:0000256" key="12">
    <source>
        <dbReference type="SAM" id="Phobius"/>
    </source>
</evidence>
<dbReference type="PANTHER" id="PTHR32468:SF109">
    <property type="entry name" value="CATION_H(+) ANTIPORTER 24-RELATED"/>
    <property type="match status" value="1"/>
</dbReference>
<dbReference type="OrthoDB" id="1861329at2759"/>
<dbReference type="KEGG" id="csv:101212110"/>
<keyword evidence="7 12" id="KW-1133">Transmembrane helix</keyword>
<dbReference type="InterPro" id="IPR057291">
    <property type="entry name" value="CHX17_2nd"/>
</dbReference>
<dbReference type="AlphaFoldDB" id="A0A0A0M0W8"/>
<comment type="similarity">
    <text evidence="10">Belongs to the monovalent cation:proton antiporter 2 (CPA2) transporter (TC 2.A.37) family. CHX (TC 2.A.37.4) subfamily.</text>
</comment>
<dbReference type="GO" id="GO:1902600">
    <property type="term" value="P:proton transmembrane transport"/>
    <property type="evidence" value="ECO:0007669"/>
    <property type="project" value="InterPro"/>
</dbReference>
<feature type="transmembrane region" description="Helical" evidence="12">
    <location>
        <begin position="75"/>
        <end position="93"/>
    </location>
</feature>
<evidence type="ECO:0000256" key="4">
    <source>
        <dbReference type="ARBA" id="ARBA00022538"/>
    </source>
</evidence>
<evidence type="ECO:0000256" key="1">
    <source>
        <dbReference type="ARBA" id="ARBA00004141"/>
    </source>
</evidence>
<evidence type="ECO:0000259" key="14">
    <source>
        <dbReference type="Pfam" id="PF23256"/>
    </source>
</evidence>
<dbReference type="GO" id="GO:0006813">
    <property type="term" value="P:potassium ion transport"/>
    <property type="evidence" value="ECO:0007669"/>
    <property type="project" value="UniProtKB-KW"/>
</dbReference>
<dbReference type="EMBL" id="CM002922">
    <property type="protein sequence ID" value="KGN65841.1"/>
    <property type="molecule type" value="Genomic_DNA"/>
</dbReference>
<feature type="transmembrane region" description="Helical" evidence="12">
    <location>
        <begin position="203"/>
        <end position="221"/>
    </location>
</feature>
<proteinExistence type="inferred from homology"/>
<evidence type="ECO:0000256" key="3">
    <source>
        <dbReference type="ARBA" id="ARBA00022449"/>
    </source>
</evidence>
<keyword evidence="8" id="KW-0406">Ion transport</keyword>
<organism evidence="15 16">
    <name type="scientific">Cucumis sativus</name>
    <name type="common">Cucumber</name>
    <dbReference type="NCBI Taxonomy" id="3659"/>
    <lineage>
        <taxon>Eukaryota</taxon>
        <taxon>Viridiplantae</taxon>
        <taxon>Streptophyta</taxon>
        <taxon>Embryophyta</taxon>
        <taxon>Tracheophyta</taxon>
        <taxon>Spermatophyta</taxon>
        <taxon>Magnoliopsida</taxon>
        <taxon>eudicotyledons</taxon>
        <taxon>Gunneridae</taxon>
        <taxon>Pentapetalae</taxon>
        <taxon>rosids</taxon>
        <taxon>fabids</taxon>
        <taxon>Cucurbitales</taxon>
        <taxon>Cucurbitaceae</taxon>
        <taxon>Benincaseae</taxon>
        <taxon>Cucumis</taxon>
    </lineage>
</organism>
<keyword evidence="4" id="KW-0633">Potassium transport</keyword>
<dbReference type="Gene3D" id="3.40.50.12370">
    <property type="match status" value="1"/>
</dbReference>
<dbReference type="GO" id="GO:0016020">
    <property type="term" value="C:membrane"/>
    <property type="evidence" value="ECO:0007669"/>
    <property type="project" value="UniProtKB-SubCell"/>
</dbReference>
<reference evidence="15 16" key="4">
    <citation type="journal article" date="2011" name="BMC Genomics">
        <title>RNA-Seq improves annotation of protein-coding genes in the cucumber genome.</title>
        <authorList>
            <person name="Li Z."/>
            <person name="Zhang Z."/>
            <person name="Yan P."/>
            <person name="Huang S."/>
            <person name="Fei Z."/>
            <person name="Lin K."/>
        </authorList>
    </citation>
    <scope>NUCLEOTIDE SEQUENCE [LARGE SCALE GENOMIC DNA]</scope>
    <source>
        <strain evidence="16">cv. 9930</strain>
    </source>
</reference>
<evidence type="ECO:0000313" key="15">
    <source>
        <dbReference type="EMBL" id="KGN65841.1"/>
    </source>
</evidence>
<sequence>MVRVIPVVGGNFAQYVWRNFHGGGGDIITGKMAEGIQVVGGVGEKTGLDGPSMACRISHPKTPGVFYGSNPLEDSFSALLLDLVIVIFIIHLLHFLLRPLHQPKIVSQILGGFIIGPSVLGHNKNFRLNLFPEDVSFLVTNIGLIGFMYFLFISGVKTDLSLIKKAGKKEYFIASFSVVVPLVLNISFALLIRKSMDENLAKFSSIGAVTSSLAITAFPVVHPILHELNLLSSEVGRMSMSISIISDAVGINAVIAFEAAIQGETDAMNALWYLISLIILLGFIVFGVRKVMHWIIKRTPEGQAVEQGFIIAILLGVLTMGFLTDLFGIAILNGPLWLGMAIPDGPPLGSTLVERSETIISELLMPVSFAFVGLYTDVFEMAKAGWPTLAPLFFLALAGHFFKLGATLIPSLFFQLPLRDSLAVSFIMCLRGQVEIILLLHWIDKKIIKIPEFTMLVLMTATVTAILTPLISILYDPTKPYMVSKRRTIQHLPPQTKMKIVVCIEDQEDVAALVSLLDMSNPTAASPFSIYALHLIELVGRAAPVFIDHKKSKAPSKYTASDSIHNALKLYEEARSELVKLHTYTAVAPKRTMNQDICELGLIKRANLIFLPFSRNGQHSGVRLQDMNTSVLEHAPCSVGILVDKCNLHSPMVGQAFWNSAQHIVVLFLGGADAREALAYADRVIGNQDVYVSVIRFLAQNSRGDNEFEKKLDDGMVTWFWVKNETNERVIYREVVVRNGAETITAIQSLNDDSYDLVIVGRKQGINPVLLEGLSNWSHQNELGIVGDFVASEDFTAASSVLVLQQQILRDQGQFSSGICGKIRFDIR</sequence>
<dbReference type="Pfam" id="PF23256">
    <property type="entry name" value="CHX17_2nd"/>
    <property type="match status" value="1"/>
</dbReference>
<evidence type="ECO:0000256" key="5">
    <source>
        <dbReference type="ARBA" id="ARBA00022692"/>
    </source>
</evidence>
<keyword evidence="16" id="KW-1185">Reference proteome</keyword>
<feature type="domain" description="Cation/H(+) antiporter central" evidence="14">
    <location>
        <begin position="530"/>
        <end position="646"/>
    </location>
</feature>
<feature type="transmembrane region" description="Helical" evidence="12">
    <location>
        <begin position="135"/>
        <end position="152"/>
    </location>
</feature>
<feature type="transmembrane region" description="Helical" evidence="12">
    <location>
        <begin position="388"/>
        <end position="409"/>
    </location>
</feature>